<comment type="caution">
    <text evidence="8">The sequence shown here is derived from an EMBL/GenBank/DDBJ whole genome shotgun (WGS) entry which is preliminary data.</text>
</comment>
<keyword evidence="2 6" id="KW-0235">DNA replication</keyword>
<evidence type="ECO:0000256" key="6">
    <source>
        <dbReference type="HAMAP-Rule" id="MF_01159"/>
    </source>
</evidence>
<evidence type="ECO:0000256" key="2">
    <source>
        <dbReference type="ARBA" id="ARBA00022705"/>
    </source>
</evidence>
<evidence type="ECO:0000256" key="1">
    <source>
        <dbReference type="ARBA" id="ARBA00022490"/>
    </source>
</evidence>
<organism evidence="8 9">
    <name type="scientific">Aliibacillus thermotolerans</name>
    <dbReference type="NCBI Taxonomy" id="1834418"/>
    <lineage>
        <taxon>Bacteria</taxon>
        <taxon>Bacillati</taxon>
        <taxon>Bacillota</taxon>
        <taxon>Bacilli</taxon>
        <taxon>Bacillales</taxon>
        <taxon>Bacillaceae</taxon>
        <taxon>Aliibacillus</taxon>
    </lineage>
</organism>
<keyword evidence="1 6" id="KW-0963">Cytoplasm</keyword>
<evidence type="ECO:0000256" key="4">
    <source>
        <dbReference type="ARBA" id="ARBA00022833"/>
    </source>
</evidence>
<comment type="function">
    <text evidence="6">Involved in control of chromosome replication initiation. Inhibits the cooperative binding of DnaA to the oriC region, thus negatively regulating initiation of chromosome replication. Inhibits the ability of DnaA-ATP to form a helix on DNA; does not disassemble preformed DnaA-DNA helices. Decreases the residence time of DnaA on the chromosome at its binding sites (oriC, replication forks and promoter-binding sites). Tethers DnaA to the replication machinery via the DNA polymerase beta sliding clamp subunit (dnaN). Associates with oriC and other DnaA targets on the chromosome in a DnaA-dependent manner.</text>
</comment>
<reference evidence="9" key="1">
    <citation type="journal article" date="2019" name="Int. J. Syst. Evol. Microbiol.">
        <title>The Global Catalogue of Microorganisms (GCM) 10K type strain sequencing project: providing services to taxonomists for standard genome sequencing and annotation.</title>
        <authorList>
            <consortium name="The Broad Institute Genomics Platform"/>
            <consortium name="The Broad Institute Genome Sequencing Center for Infectious Disease"/>
            <person name="Wu L."/>
            <person name="Ma J."/>
        </authorList>
    </citation>
    <scope>NUCLEOTIDE SEQUENCE [LARGE SCALE GENOMIC DNA]</scope>
    <source>
        <strain evidence="9">CGMCC 1.15790</strain>
    </source>
</reference>
<dbReference type="EMBL" id="JBHSPF010000046">
    <property type="protein sequence ID" value="MFC5629091.1"/>
    <property type="molecule type" value="Genomic_DNA"/>
</dbReference>
<gene>
    <name evidence="6 8" type="primary">yabA</name>
    <name evidence="8" type="ORF">ACFPTR_09415</name>
</gene>
<feature type="binding site" evidence="6">
    <location>
        <position position="107"/>
    </location>
    <ligand>
        <name>Zn(2+)</name>
        <dbReference type="ChEBI" id="CHEBI:29105"/>
    </ligand>
</feature>
<evidence type="ECO:0000313" key="9">
    <source>
        <dbReference type="Proteomes" id="UP001596143"/>
    </source>
</evidence>
<name>A0ABW0U6I3_9BACI</name>
<comment type="cofactor">
    <cofactor evidence="6">
        <name>Zn(2+)</name>
        <dbReference type="ChEBI" id="CHEBI:29105"/>
    </cofactor>
    <text evidence="6">Binds 1 zinc ion per subunit.</text>
</comment>
<dbReference type="PIRSF" id="PIRSF021439">
    <property type="entry name" value="DUF972"/>
    <property type="match status" value="1"/>
</dbReference>
<protein>
    <recommendedName>
        <fullName evidence="6">Replication initiation control protein YabA</fullName>
    </recommendedName>
</protein>
<feature type="binding site" evidence="6">
    <location>
        <position position="89"/>
    </location>
    <ligand>
        <name>Zn(2+)</name>
        <dbReference type="ChEBI" id="CHEBI:29105"/>
    </ligand>
</feature>
<evidence type="ECO:0000313" key="8">
    <source>
        <dbReference type="EMBL" id="MFC5629091.1"/>
    </source>
</evidence>
<dbReference type="RefSeq" id="WP_270895804.1">
    <property type="nucleotide sequence ID" value="NZ_JBHSPF010000046.1"/>
</dbReference>
<keyword evidence="3 6" id="KW-0479">Metal-binding</keyword>
<evidence type="ECO:0000256" key="3">
    <source>
        <dbReference type="ARBA" id="ARBA00022723"/>
    </source>
</evidence>
<proteinExistence type="inferred from homology"/>
<feature type="region of interest" description="Disordered" evidence="7">
    <location>
        <begin position="53"/>
        <end position="76"/>
    </location>
</feature>
<feature type="binding site" evidence="6">
    <location>
        <position position="104"/>
    </location>
    <ligand>
        <name>Zn(2+)</name>
        <dbReference type="ChEBI" id="CHEBI:29105"/>
    </ligand>
</feature>
<evidence type="ECO:0000256" key="7">
    <source>
        <dbReference type="SAM" id="MobiDB-lite"/>
    </source>
</evidence>
<dbReference type="Pfam" id="PF06156">
    <property type="entry name" value="YabA"/>
    <property type="match status" value="1"/>
</dbReference>
<keyword evidence="4 6" id="KW-0862">Zinc</keyword>
<evidence type="ECO:0000256" key="5">
    <source>
        <dbReference type="ARBA" id="ARBA00022880"/>
    </source>
</evidence>
<keyword evidence="5 6" id="KW-0236">DNA replication inhibitor</keyword>
<feature type="binding site" evidence="6">
    <location>
        <position position="91"/>
    </location>
    <ligand>
        <name>Zn(2+)</name>
        <dbReference type="ChEBI" id="CHEBI:29105"/>
    </ligand>
</feature>
<accession>A0ABW0U6I3</accession>
<comment type="subcellular location">
    <subcellularLocation>
        <location evidence="6">Cytoplasm</location>
        <location evidence="6">Nucleoid</location>
    </subcellularLocation>
    <text evidence="6">Localizes in tight foci, which correspond to the replisome at mid-cell throughout the cell cycle.</text>
</comment>
<dbReference type="Proteomes" id="UP001596143">
    <property type="component" value="Unassembled WGS sequence"/>
</dbReference>
<keyword evidence="9" id="KW-1185">Reference proteome</keyword>
<dbReference type="InterPro" id="IPR010377">
    <property type="entry name" value="YabA"/>
</dbReference>
<dbReference type="NCBIfam" id="NF009644">
    <property type="entry name" value="PRK13169.1-5"/>
    <property type="match status" value="1"/>
</dbReference>
<sequence length="118" mass="13899">MKKKEIFSQVIHMEERIGILHDELGELKEQLAMLIEENQALVLENQHLRKRMEELEEKASSKQEKSPKSHPPFGEGYDNLARLYQEGFHICSMHYGTLRTDEDCLFCLSFFNPTKEEE</sequence>
<comment type="subunit">
    <text evidence="6">Homotetramer. Interacts with both DnaA and DnaN, acting as a bridge between these two proteins.</text>
</comment>
<dbReference type="HAMAP" id="MF_01159">
    <property type="entry name" value="YabA"/>
    <property type="match status" value="1"/>
</dbReference>
<comment type="similarity">
    <text evidence="6">Belongs to the YabA family.</text>
</comment>
<feature type="compositionally biased region" description="Basic and acidic residues" evidence="7">
    <location>
        <begin position="53"/>
        <end position="67"/>
    </location>
</feature>